<evidence type="ECO:0000256" key="1">
    <source>
        <dbReference type="ARBA" id="ARBA00022649"/>
    </source>
</evidence>
<dbReference type="Proteomes" id="UP000258016">
    <property type="component" value="Chromosome"/>
</dbReference>
<organism evidence="2 3">
    <name type="scientific">Blastomonas fulva</name>
    <dbReference type="NCBI Taxonomy" id="1550728"/>
    <lineage>
        <taxon>Bacteria</taxon>
        <taxon>Pseudomonadati</taxon>
        <taxon>Pseudomonadota</taxon>
        <taxon>Alphaproteobacteria</taxon>
        <taxon>Sphingomonadales</taxon>
        <taxon>Sphingomonadaceae</taxon>
        <taxon>Blastomonas</taxon>
    </lineage>
</organism>
<dbReference type="InterPro" id="IPR035093">
    <property type="entry name" value="RelE/ParE_toxin_dom_sf"/>
</dbReference>
<dbReference type="InterPro" id="IPR007712">
    <property type="entry name" value="RelE/ParE_toxin"/>
</dbReference>
<keyword evidence="1" id="KW-1277">Toxin-antitoxin system</keyword>
<sequence length="102" mass="11803">MCVVRLRIAEAAQHDLRDIRIYSKAAFGAATTRQYLIGLRATFTLLRERPFIGTSEEHLGFAIRSFGYKAHRIYFRSADDEVLIVRILHHARDVPRIMTSEQ</sequence>
<reference evidence="2 3" key="1">
    <citation type="submission" date="2017-03" db="EMBL/GenBank/DDBJ databases">
        <title>Complete genome sequence of Blastomonas fulva degrading microcsystin LR.</title>
        <authorList>
            <person name="Lee H.-g."/>
            <person name="Jin L."/>
            <person name="oh H.-M."/>
        </authorList>
    </citation>
    <scope>NUCLEOTIDE SEQUENCE [LARGE SCALE GENOMIC DNA]</scope>
    <source>
        <strain evidence="2 3">T2</strain>
    </source>
</reference>
<evidence type="ECO:0008006" key="4">
    <source>
        <dbReference type="Google" id="ProtNLM"/>
    </source>
</evidence>
<name>A0ABM6M7T5_9SPHN</name>
<dbReference type="Gene3D" id="3.30.2310.20">
    <property type="entry name" value="RelE-like"/>
    <property type="match status" value="1"/>
</dbReference>
<accession>A0ABM6M7T5</accession>
<keyword evidence="3" id="KW-1185">Reference proteome</keyword>
<dbReference type="Pfam" id="PF05016">
    <property type="entry name" value="ParE_toxin"/>
    <property type="match status" value="1"/>
</dbReference>
<protein>
    <recommendedName>
        <fullName evidence="4">Toxin</fullName>
    </recommendedName>
</protein>
<dbReference type="EMBL" id="CP020083">
    <property type="protein sequence ID" value="ASR51919.1"/>
    <property type="molecule type" value="Genomic_DNA"/>
</dbReference>
<proteinExistence type="predicted"/>
<evidence type="ECO:0000313" key="2">
    <source>
        <dbReference type="EMBL" id="ASR51919.1"/>
    </source>
</evidence>
<evidence type="ECO:0000313" key="3">
    <source>
        <dbReference type="Proteomes" id="UP000258016"/>
    </source>
</evidence>
<gene>
    <name evidence="2" type="ORF">B5J99_10975</name>
</gene>